<evidence type="ECO:0000313" key="4">
    <source>
        <dbReference type="Proteomes" id="UP001341245"/>
    </source>
</evidence>
<comment type="caution">
    <text evidence="3">The sequence shown here is derived from an EMBL/GenBank/DDBJ whole genome shotgun (WGS) entry which is preliminary data.</text>
</comment>
<reference evidence="3 4" key="1">
    <citation type="submission" date="2023-11" db="EMBL/GenBank/DDBJ databases">
        <title>Draft genome sequence and annotation of the polyextremotolerant black yeast-like fungus Aureobasidium pullulans NRRL 62042.</title>
        <authorList>
            <person name="Dielentheis-Frenken M.R.E."/>
            <person name="Wibberg D."/>
            <person name="Blank L.M."/>
            <person name="Tiso T."/>
        </authorList>
    </citation>
    <scope>NUCLEOTIDE SEQUENCE [LARGE SCALE GENOMIC DNA]</scope>
    <source>
        <strain evidence="3 4">NRRL 62042</strain>
    </source>
</reference>
<keyword evidence="2" id="KW-0560">Oxidoreductase</keyword>
<evidence type="ECO:0000256" key="1">
    <source>
        <dbReference type="ARBA" id="ARBA00006484"/>
    </source>
</evidence>
<evidence type="ECO:0000256" key="2">
    <source>
        <dbReference type="ARBA" id="ARBA00023002"/>
    </source>
</evidence>
<name>A0ABR0TIR3_AURPU</name>
<accession>A0ABR0TIR3</accession>
<evidence type="ECO:0008006" key="5">
    <source>
        <dbReference type="Google" id="ProtNLM"/>
    </source>
</evidence>
<dbReference type="InterPro" id="IPR036291">
    <property type="entry name" value="NAD(P)-bd_dom_sf"/>
</dbReference>
<evidence type="ECO:0000313" key="3">
    <source>
        <dbReference type="EMBL" id="KAK6004333.1"/>
    </source>
</evidence>
<gene>
    <name evidence="3" type="ORF">QM012_008195</name>
</gene>
<dbReference type="EMBL" id="JASGXD010000007">
    <property type="protein sequence ID" value="KAK6004333.1"/>
    <property type="molecule type" value="Genomic_DNA"/>
</dbReference>
<dbReference type="Proteomes" id="UP001341245">
    <property type="component" value="Unassembled WGS sequence"/>
</dbReference>
<comment type="similarity">
    <text evidence="1">Belongs to the short-chain dehydrogenases/reductases (SDR) family.</text>
</comment>
<sequence>MTVPVPMHPAQGSKVIAVGLRQDRLNAFVQKHGEGKVSVVRFNITDCEHMDQFVKDITTKHPDLDCVHLNSGFQRMMDLTKPEELDLDMFHSQINTNFSCVVEMAIKFLPFLKSKATGTGLIFTSSNLGTVPAAPLPAYCASKAAL</sequence>
<keyword evidence="4" id="KW-1185">Reference proteome</keyword>
<dbReference type="Gene3D" id="3.40.50.720">
    <property type="entry name" value="NAD(P)-binding Rossmann-like Domain"/>
    <property type="match status" value="1"/>
</dbReference>
<dbReference type="InterPro" id="IPR002347">
    <property type="entry name" value="SDR_fam"/>
</dbReference>
<dbReference type="Pfam" id="PF00106">
    <property type="entry name" value="adh_short"/>
    <property type="match status" value="1"/>
</dbReference>
<dbReference type="SUPFAM" id="SSF51735">
    <property type="entry name" value="NAD(P)-binding Rossmann-fold domains"/>
    <property type="match status" value="1"/>
</dbReference>
<organism evidence="3 4">
    <name type="scientific">Aureobasidium pullulans</name>
    <name type="common">Black yeast</name>
    <name type="synonym">Pullularia pullulans</name>
    <dbReference type="NCBI Taxonomy" id="5580"/>
    <lineage>
        <taxon>Eukaryota</taxon>
        <taxon>Fungi</taxon>
        <taxon>Dikarya</taxon>
        <taxon>Ascomycota</taxon>
        <taxon>Pezizomycotina</taxon>
        <taxon>Dothideomycetes</taxon>
        <taxon>Dothideomycetidae</taxon>
        <taxon>Dothideales</taxon>
        <taxon>Saccotheciaceae</taxon>
        <taxon>Aureobasidium</taxon>
    </lineage>
</organism>
<dbReference type="PANTHER" id="PTHR43669:SF15">
    <property type="entry name" value="OXIDOREDUCTASE, SHORT-CHAIN DEHYDROGENASE_REDUCTASE FAMILY (AFU_ORTHOLOGUE AFUA_1G01330)"/>
    <property type="match status" value="1"/>
</dbReference>
<proteinExistence type="inferred from homology"/>
<protein>
    <recommendedName>
        <fullName evidence="5">NAD(P)-binding protein</fullName>
    </recommendedName>
</protein>
<dbReference type="PANTHER" id="PTHR43669">
    <property type="entry name" value="5-KETO-D-GLUCONATE 5-REDUCTASE"/>
    <property type="match status" value="1"/>
</dbReference>